<evidence type="ECO:0008006" key="3">
    <source>
        <dbReference type="Google" id="ProtNLM"/>
    </source>
</evidence>
<dbReference type="Proteomes" id="UP001206206">
    <property type="component" value="Unassembled WGS sequence"/>
</dbReference>
<evidence type="ECO:0000313" key="2">
    <source>
        <dbReference type="Proteomes" id="UP001206206"/>
    </source>
</evidence>
<organism evidence="1 2">
    <name type="scientific">Streptantibioticus rubrisoli</name>
    <dbReference type="NCBI Taxonomy" id="1387313"/>
    <lineage>
        <taxon>Bacteria</taxon>
        <taxon>Bacillati</taxon>
        <taxon>Actinomycetota</taxon>
        <taxon>Actinomycetes</taxon>
        <taxon>Kitasatosporales</taxon>
        <taxon>Streptomycetaceae</taxon>
        <taxon>Streptantibioticus</taxon>
    </lineage>
</organism>
<evidence type="ECO:0000313" key="1">
    <source>
        <dbReference type="EMBL" id="MCQ4041122.1"/>
    </source>
</evidence>
<name>A0ABT1P6W7_9ACTN</name>
<accession>A0ABT1P6W7</accession>
<reference evidence="1 2" key="1">
    <citation type="submission" date="2022-06" db="EMBL/GenBank/DDBJ databases">
        <title>Draft genome sequence of type strain Streptomyces rubrisoli DSM 42083.</title>
        <authorList>
            <person name="Duangmal K."/>
            <person name="Klaysubun C."/>
        </authorList>
    </citation>
    <scope>NUCLEOTIDE SEQUENCE [LARGE SCALE GENOMIC DNA]</scope>
    <source>
        <strain evidence="1 2">DSM 42083</strain>
    </source>
</reference>
<dbReference type="RefSeq" id="WP_255925084.1">
    <property type="nucleotide sequence ID" value="NZ_JANFNH010000002.1"/>
</dbReference>
<protein>
    <recommendedName>
        <fullName evidence="3">Chemotaxis protein</fullName>
    </recommendedName>
</protein>
<proteinExistence type="predicted"/>
<dbReference type="Pfam" id="PF18845">
    <property type="entry name" value="baeRF_family3"/>
    <property type="match status" value="1"/>
</dbReference>
<comment type="caution">
    <text evidence="1">The sequence shown here is derived from an EMBL/GenBank/DDBJ whole genome shotgun (WGS) entry which is preliminary data.</text>
</comment>
<keyword evidence="2" id="KW-1185">Reference proteome</keyword>
<sequence length="383" mass="42676">MDVSWVTPSILAELRRPREYPAVSLVLPVHRALPEKAQDPIRLRNLVAQARKQADDDPEITHSRRADLQKQLDSAVEELEWEREQTSGEGLVLHVAPGEHHTWVLPQPVTEQVVFGTTFLTRNLVAAANMLEPYWALVLAEKPTRLWDGSPLWLHEVTEYGFPLSAQGPEGEAPLKGGVAVRPSEPRAAYRTERVQRFIRAVDDALGQALERRRRPVFLVGMQAHLRRMRELTRHRDALADPETDTEAAGYEKASAAALSEALRTAWERAHAKRVRTALDALDAARSEKRYAGSLEEAWSLVNQGRGRHLVVDESYHVAARVDGERVNVVTGDEGEIRPDARGTVVQDAVDELVERQLEHGGEVTFVPSGAVDGTGLALSLRY</sequence>
<gene>
    <name evidence="1" type="ORF">NON19_03545</name>
</gene>
<dbReference type="EMBL" id="JANFNH010000002">
    <property type="protein sequence ID" value="MCQ4041122.1"/>
    <property type="molecule type" value="Genomic_DNA"/>
</dbReference>
<dbReference type="InterPro" id="IPR041289">
    <property type="entry name" value="Bact_RF_family3"/>
</dbReference>